<protein>
    <recommendedName>
        <fullName evidence="4">TNFR-Cys domain-containing protein</fullName>
    </recommendedName>
</protein>
<name>A0A5C6D748_9BACT</name>
<feature type="chain" id="PRO_5022763519" description="TNFR-Cys domain-containing protein" evidence="1">
    <location>
        <begin position="28"/>
        <end position="187"/>
    </location>
</feature>
<keyword evidence="1" id="KW-0732">Signal</keyword>
<dbReference type="AlphaFoldDB" id="A0A5C6D748"/>
<feature type="signal peptide" evidence="1">
    <location>
        <begin position="1"/>
        <end position="27"/>
    </location>
</feature>
<evidence type="ECO:0008006" key="4">
    <source>
        <dbReference type="Google" id="ProtNLM"/>
    </source>
</evidence>
<keyword evidence="3" id="KW-1185">Reference proteome</keyword>
<evidence type="ECO:0000313" key="3">
    <source>
        <dbReference type="Proteomes" id="UP000319143"/>
    </source>
</evidence>
<reference evidence="2 3" key="1">
    <citation type="submission" date="2019-02" db="EMBL/GenBank/DDBJ databases">
        <title>Deep-cultivation of Planctomycetes and their phenomic and genomic characterization uncovers novel biology.</title>
        <authorList>
            <person name="Wiegand S."/>
            <person name="Jogler M."/>
            <person name="Boedeker C."/>
            <person name="Pinto D."/>
            <person name="Vollmers J."/>
            <person name="Rivas-Marin E."/>
            <person name="Kohn T."/>
            <person name="Peeters S.H."/>
            <person name="Heuer A."/>
            <person name="Rast P."/>
            <person name="Oberbeckmann S."/>
            <person name="Bunk B."/>
            <person name="Jeske O."/>
            <person name="Meyerdierks A."/>
            <person name="Storesund J.E."/>
            <person name="Kallscheuer N."/>
            <person name="Luecker S."/>
            <person name="Lage O.M."/>
            <person name="Pohl T."/>
            <person name="Merkel B.J."/>
            <person name="Hornburger P."/>
            <person name="Mueller R.-W."/>
            <person name="Bruemmer F."/>
            <person name="Labrenz M."/>
            <person name="Spormann A.M."/>
            <person name="Op Den Camp H."/>
            <person name="Overmann J."/>
            <person name="Amann R."/>
            <person name="Jetten M.S.M."/>
            <person name="Mascher T."/>
            <person name="Medema M.H."/>
            <person name="Devos D.P."/>
            <person name="Kaster A.-K."/>
            <person name="Ovreas L."/>
            <person name="Rohde M."/>
            <person name="Galperin M.Y."/>
            <person name="Jogler C."/>
        </authorList>
    </citation>
    <scope>NUCLEOTIDE SEQUENCE [LARGE SCALE GENOMIC DNA]</scope>
    <source>
        <strain evidence="2 3">Poly41</strain>
    </source>
</reference>
<evidence type="ECO:0000256" key="1">
    <source>
        <dbReference type="SAM" id="SignalP"/>
    </source>
</evidence>
<comment type="caution">
    <text evidence="2">The sequence shown here is derived from an EMBL/GenBank/DDBJ whole genome shotgun (WGS) entry which is preliminary data.</text>
</comment>
<dbReference type="PROSITE" id="PS51257">
    <property type="entry name" value="PROKAR_LIPOPROTEIN"/>
    <property type="match status" value="1"/>
</dbReference>
<evidence type="ECO:0000313" key="2">
    <source>
        <dbReference type="EMBL" id="TWU33023.1"/>
    </source>
</evidence>
<gene>
    <name evidence="2" type="ORF">Poly41_54020</name>
</gene>
<dbReference type="EMBL" id="SJPV01000011">
    <property type="protein sequence ID" value="TWU33023.1"/>
    <property type="molecule type" value="Genomic_DNA"/>
</dbReference>
<dbReference type="RefSeq" id="WP_231615923.1">
    <property type="nucleotide sequence ID" value="NZ_SJPV01000011.1"/>
</dbReference>
<accession>A0A5C6D748</accession>
<proteinExistence type="predicted"/>
<sequence precursor="true">MSLLRKLSIILVSVSLLGAAGCVGPMACGPMGCESGGACGPIAWGAACGGCGECEGCGELYVDPWINEPADCCDPCDQCGNYNGQSCGKCRSVFSGIESLWGYRCGNDCSCSDMACGGSCGGCGGCDSCGSGETYISGETYMSGVPTPAGDPIVEGNVVEPPYQPARQRQIFRPKPQVAGRTTSKAY</sequence>
<organism evidence="2 3">
    <name type="scientific">Novipirellula artificiosorum</name>
    <dbReference type="NCBI Taxonomy" id="2528016"/>
    <lineage>
        <taxon>Bacteria</taxon>
        <taxon>Pseudomonadati</taxon>
        <taxon>Planctomycetota</taxon>
        <taxon>Planctomycetia</taxon>
        <taxon>Pirellulales</taxon>
        <taxon>Pirellulaceae</taxon>
        <taxon>Novipirellula</taxon>
    </lineage>
</organism>
<dbReference type="Proteomes" id="UP000319143">
    <property type="component" value="Unassembled WGS sequence"/>
</dbReference>